<dbReference type="EMBL" id="BAAADQ010000002">
    <property type="protein sequence ID" value="GAA0535817.1"/>
    <property type="molecule type" value="Genomic_DNA"/>
</dbReference>
<dbReference type="Proteomes" id="UP001567571">
    <property type="component" value="Unassembled WGS sequence"/>
</dbReference>
<dbReference type="InterPro" id="IPR001940">
    <property type="entry name" value="Peptidase_S1C"/>
</dbReference>
<dbReference type="Pfam" id="PF13365">
    <property type="entry name" value="Trypsin_2"/>
    <property type="match status" value="1"/>
</dbReference>
<dbReference type="InterPro" id="IPR009003">
    <property type="entry name" value="Peptidase_S1_PA"/>
</dbReference>
<evidence type="ECO:0000313" key="4">
    <source>
        <dbReference type="Proteomes" id="UP001501425"/>
    </source>
</evidence>
<gene>
    <name evidence="3" type="ORF">ABNG02_13425</name>
    <name evidence="2" type="ORF">GCM10008994_08610</name>
</gene>
<dbReference type="GO" id="GO:0004252">
    <property type="term" value="F:serine-type endopeptidase activity"/>
    <property type="evidence" value="ECO:0007669"/>
    <property type="project" value="InterPro"/>
</dbReference>
<feature type="compositionally biased region" description="Low complexity" evidence="1">
    <location>
        <begin position="31"/>
        <end position="44"/>
    </location>
</feature>
<sequence length="301" mass="32113">MDSVSRRRLLELASTGTVVGAAGCSDDSNGSRASTSPPSNSSEATKAELRNRISELRGEISALQEELSTKDERIEALEGRSGEHQYSEEVRQAATAAGRTLREAVVAFEFEYAGNYGSGGTGWFIDQNHVITNAHVVRDAVNGDTESATGYLLDGTEFDFSVTDVAEDDDVALVETETAAPYVPPRGTASSLTAGQPLVQVGHPSFIGNWVIGLGEYAKDGYGDSFNTEMPSTTGNSGSPVITLDGTVVGLTYAGTPREESSGPPTPSEEGALEEYPYQTSQYGLHVTIDAVEEYYERWTK</sequence>
<keyword evidence="5" id="KW-1185">Reference proteome</keyword>
<name>A0AAV3SQT7_9EURY</name>
<dbReference type="AlphaFoldDB" id="A0AAV3SQT7"/>
<dbReference type="SUPFAM" id="SSF50494">
    <property type="entry name" value="Trypsin-like serine proteases"/>
    <property type="match status" value="1"/>
</dbReference>
<dbReference type="EMBL" id="JBEDNW010000007">
    <property type="protein sequence ID" value="MEZ3168326.1"/>
    <property type="molecule type" value="Genomic_DNA"/>
</dbReference>
<dbReference type="PROSITE" id="PS51257">
    <property type="entry name" value="PROKAR_LIPOPROTEIN"/>
    <property type="match status" value="1"/>
</dbReference>
<dbReference type="GO" id="GO:0006508">
    <property type="term" value="P:proteolysis"/>
    <property type="evidence" value="ECO:0007669"/>
    <property type="project" value="InterPro"/>
</dbReference>
<protein>
    <submittedName>
        <fullName evidence="3">Trypsin-like peptidase domain-containing protein</fullName>
    </submittedName>
</protein>
<accession>A0AAV3SQT7</accession>
<comment type="caution">
    <text evidence="2">The sequence shown here is derived from an EMBL/GenBank/DDBJ whole genome shotgun (WGS) entry which is preliminary data.</text>
</comment>
<proteinExistence type="predicted"/>
<dbReference type="RefSeq" id="WP_343776966.1">
    <property type="nucleotide sequence ID" value="NZ_BAAADQ010000002.1"/>
</dbReference>
<organism evidence="2 4">
    <name type="scientific">Halorubrum ejinorense</name>
    <dbReference type="NCBI Taxonomy" id="425309"/>
    <lineage>
        <taxon>Archaea</taxon>
        <taxon>Methanobacteriati</taxon>
        <taxon>Methanobacteriota</taxon>
        <taxon>Stenosarchaea group</taxon>
        <taxon>Halobacteria</taxon>
        <taxon>Halobacteriales</taxon>
        <taxon>Haloferacaceae</taxon>
        <taxon>Halorubrum</taxon>
    </lineage>
</organism>
<evidence type="ECO:0000313" key="2">
    <source>
        <dbReference type="EMBL" id="GAA0535817.1"/>
    </source>
</evidence>
<dbReference type="InterPro" id="IPR006311">
    <property type="entry name" value="TAT_signal"/>
</dbReference>
<evidence type="ECO:0000313" key="5">
    <source>
        <dbReference type="Proteomes" id="UP001567571"/>
    </source>
</evidence>
<evidence type="ECO:0000313" key="3">
    <source>
        <dbReference type="EMBL" id="MEZ3168326.1"/>
    </source>
</evidence>
<reference evidence="3 5" key="3">
    <citation type="submission" date="2024-06" db="EMBL/GenBank/DDBJ databases">
        <title>Halorubrum miltondacostae sp. nov., a potential PHA producer isolated from an inland solar saltern in Rio Maior, Portugal.</title>
        <authorList>
            <person name="Albuquerque L."/>
            <person name="Viver T."/>
            <person name="Barroso C."/>
            <person name="Claudino R."/>
            <person name="Galvan M."/>
            <person name="Simoes G."/>
            <person name="Lobo Da Cunha A."/>
            <person name="Egas C."/>
        </authorList>
    </citation>
    <scope>NUCLEOTIDE SEQUENCE [LARGE SCALE GENOMIC DNA]</scope>
    <source>
        <strain evidence="3 5">DSM 18646</strain>
    </source>
</reference>
<feature type="region of interest" description="Disordered" evidence="1">
    <location>
        <begin position="254"/>
        <end position="274"/>
    </location>
</feature>
<reference evidence="2" key="2">
    <citation type="submission" date="2023-12" db="EMBL/GenBank/DDBJ databases">
        <authorList>
            <person name="Sun Q."/>
            <person name="Inoue M."/>
        </authorList>
    </citation>
    <scope>NUCLEOTIDE SEQUENCE</scope>
    <source>
        <strain evidence="2">JCM 14265</strain>
    </source>
</reference>
<dbReference type="Gene3D" id="2.40.10.120">
    <property type="match status" value="1"/>
</dbReference>
<dbReference type="PRINTS" id="PR00834">
    <property type="entry name" value="PROTEASES2C"/>
</dbReference>
<reference evidence="2" key="1">
    <citation type="journal article" date="2014" name="Int. J. Syst. Evol. Microbiol.">
        <title>Complete genome sequence of Corynebacterium casei LMG S-19264T (=DSM 44701T), isolated from a smear-ripened cheese.</title>
        <authorList>
            <consortium name="US DOE Joint Genome Institute (JGI-PGF)"/>
            <person name="Walter F."/>
            <person name="Albersmeier A."/>
            <person name="Kalinowski J."/>
            <person name="Ruckert C."/>
        </authorList>
    </citation>
    <scope>NUCLEOTIDE SEQUENCE</scope>
    <source>
        <strain evidence="2">JCM 14265</strain>
    </source>
</reference>
<dbReference type="Proteomes" id="UP001501425">
    <property type="component" value="Unassembled WGS sequence"/>
</dbReference>
<evidence type="ECO:0000256" key="1">
    <source>
        <dbReference type="SAM" id="MobiDB-lite"/>
    </source>
</evidence>
<feature type="region of interest" description="Disordered" evidence="1">
    <location>
        <begin position="19"/>
        <end position="46"/>
    </location>
</feature>
<dbReference type="PROSITE" id="PS51318">
    <property type="entry name" value="TAT"/>
    <property type="match status" value="1"/>
</dbReference>